<evidence type="ECO:0000256" key="1">
    <source>
        <dbReference type="SAM" id="MobiDB-lite"/>
    </source>
</evidence>
<organism evidence="2 3">
    <name type="scientific">Hirsutella minnesotensis 3608</name>
    <dbReference type="NCBI Taxonomy" id="1043627"/>
    <lineage>
        <taxon>Eukaryota</taxon>
        <taxon>Fungi</taxon>
        <taxon>Dikarya</taxon>
        <taxon>Ascomycota</taxon>
        <taxon>Pezizomycotina</taxon>
        <taxon>Sordariomycetes</taxon>
        <taxon>Hypocreomycetidae</taxon>
        <taxon>Hypocreales</taxon>
        <taxon>Ophiocordycipitaceae</taxon>
        <taxon>Hirsutella</taxon>
    </lineage>
</organism>
<dbReference type="EMBL" id="KQ030535">
    <property type="protein sequence ID" value="KJZ73415.1"/>
    <property type="molecule type" value="Genomic_DNA"/>
</dbReference>
<reference evidence="2 3" key="1">
    <citation type="journal article" date="2014" name="Genome Biol. Evol.">
        <title>Comparative genomics and transcriptomics analyses reveal divergent lifestyle features of nematode endoparasitic fungus Hirsutella minnesotensis.</title>
        <authorList>
            <person name="Lai Y."/>
            <person name="Liu K."/>
            <person name="Zhang X."/>
            <person name="Zhang X."/>
            <person name="Li K."/>
            <person name="Wang N."/>
            <person name="Shu C."/>
            <person name="Wu Y."/>
            <person name="Wang C."/>
            <person name="Bushley K.E."/>
            <person name="Xiang M."/>
            <person name="Liu X."/>
        </authorList>
    </citation>
    <scope>NUCLEOTIDE SEQUENCE [LARGE SCALE GENOMIC DNA]</scope>
    <source>
        <strain evidence="2 3">3608</strain>
    </source>
</reference>
<feature type="region of interest" description="Disordered" evidence="1">
    <location>
        <begin position="1"/>
        <end position="39"/>
    </location>
</feature>
<protein>
    <submittedName>
        <fullName evidence="2">Uncharacterized protein</fullName>
    </submittedName>
</protein>
<sequence length="299" mass="32670">MAPVSGSNTPALVSLLTDSSPPSNRHSERLTAKRQRESESPIHVYTAPLTSTVLSQQRRALLFDSLARGDSHPGVARPILSVEHLTEQQLSKCFEILHACGTATDLEATLAKTRASVESFLDAVFNDWSSSKAGELLRPELEFFIEAAVVAGRICVSPDRHENMEACKQSKICKAEVSAVATYSCNPAMLKVEFSMVDPFSNVPETICPLGREDIKWVTTDWHDSLGQTLQNKIISKIHKFNKHLAVWQARKLIQAWSKGSLSMGCDARNMGFLGRDAANAATLGFSKEGRGQFANGLG</sequence>
<keyword evidence="3" id="KW-1185">Reference proteome</keyword>
<name>A0A0F7ZNA6_9HYPO</name>
<accession>A0A0F7ZNA6</accession>
<proteinExistence type="predicted"/>
<evidence type="ECO:0000313" key="2">
    <source>
        <dbReference type="EMBL" id="KJZ73415.1"/>
    </source>
</evidence>
<feature type="compositionally biased region" description="Basic and acidic residues" evidence="1">
    <location>
        <begin position="25"/>
        <end position="39"/>
    </location>
</feature>
<dbReference type="Proteomes" id="UP000054481">
    <property type="component" value="Unassembled WGS sequence"/>
</dbReference>
<evidence type="ECO:0000313" key="3">
    <source>
        <dbReference type="Proteomes" id="UP000054481"/>
    </source>
</evidence>
<dbReference type="OrthoDB" id="5130748at2759"/>
<dbReference type="AlphaFoldDB" id="A0A0F7ZNA6"/>
<gene>
    <name evidence="2" type="ORF">HIM_07209</name>
</gene>
<feature type="compositionally biased region" description="Polar residues" evidence="1">
    <location>
        <begin position="1"/>
        <end position="24"/>
    </location>
</feature>